<dbReference type="GO" id="GO:0006520">
    <property type="term" value="P:amino acid metabolic process"/>
    <property type="evidence" value="ECO:0007669"/>
    <property type="project" value="InterPro"/>
</dbReference>
<dbReference type="GO" id="GO:0016829">
    <property type="term" value="F:lyase activity"/>
    <property type="evidence" value="ECO:0007669"/>
    <property type="project" value="InterPro"/>
</dbReference>
<protein>
    <submittedName>
        <fullName evidence="5">Aminotransferase class I/II-fold pyridoxal phosphate-dependent enzyme</fullName>
    </submittedName>
</protein>
<reference evidence="5" key="1">
    <citation type="submission" date="2022-07" db="EMBL/GenBank/DDBJ databases">
        <title>Description and genome-wide analysis of Profundicola chukchiensis gen. nov., sp. nov., marine bacteria isolated from bottom sediments of the Chukchi Sea.</title>
        <authorList>
            <person name="Romanenko L."/>
            <person name="Otstavnykh N."/>
            <person name="Kurilenko V."/>
            <person name="Eremeev V."/>
            <person name="Velansky P."/>
            <person name="Mikhailov V."/>
            <person name="Isaeva M."/>
        </authorList>
    </citation>
    <scope>NUCLEOTIDE SEQUENCE</scope>
    <source>
        <strain evidence="5">KMM 9713</strain>
    </source>
</reference>
<dbReference type="Gene3D" id="3.40.640.10">
    <property type="entry name" value="Type I PLP-dependent aspartate aminotransferase-like (Major domain)"/>
    <property type="match status" value="1"/>
</dbReference>
<dbReference type="PANTHER" id="PTHR48097:SF5">
    <property type="entry name" value="LOW SPECIFICITY L-THREONINE ALDOLASE"/>
    <property type="match status" value="1"/>
</dbReference>
<dbReference type="InterPro" id="IPR015421">
    <property type="entry name" value="PyrdxlP-dep_Trfase_major"/>
</dbReference>
<gene>
    <name evidence="5" type="ORF">NMK71_00385</name>
</gene>
<dbReference type="AlphaFoldDB" id="A0A9X4MWH1"/>
<evidence type="ECO:0000256" key="3">
    <source>
        <dbReference type="ARBA" id="ARBA00022898"/>
    </source>
</evidence>
<dbReference type="EMBL" id="JANCMU010000001">
    <property type="protein sequence ID" value="MDG4944860.1"/>
    <property type="molecule type" value="Genomic_DNA"/>
</dbReference>
<dbReference type="Pfam" id="PF01212">
    <property type="entry name" value="Beta_elim_lyase"/>
    <property type="match status" value="1"/>
</dbReference>
<dbReference type="Gene3D" id="3.90.1150.10">
    <property type="entry name" value="Aspartate Aminotransferase, domain 1"/>
    <property type="match status" value="1"/>
</dbReference>
<evidence type="ECO:0000313" key="5">
    <source>
        <dbReference type="EMBL" id="MDG4944860.1"/>
    </source>
</evidence>
<dbReference type="InterPro" id="IPR015424">
    <property type="entry name" value="PyrdxlP-dep_Trfase"/>
</dbReference>
<keyword evidence="5" id="KW-0808">Transferase</keyword>
<evidence type="ECO:0000256" key="1">
    <source>
        <dbReference type="ARBA" id="ARBA00001933"/>
    </source>
</evidence>
<proteinExistence type="inferred from homology"/>
<comment type="cofactor">
    <cofactor evidence="1">
        <name>pyridoxal 5'-phosphate</name>
        <dbReference type="ChEBI" id="CHEBI:597326"/>
    </cofactor>
</comment>
<organism evidence="5 6">
    <name type="scientific">Profundicola chukchiensis</name>
    <dbReference type="NCBI Taxonomy" id="2961959"/>
    <lineage>
        <taxon>Bacteria</taxon>
        <taxon>Pseudomonadati</taxon>
        <taxon>Bacteroidota</taxon>
        <taxon>Flavobacteriia</taxon>
        <taxon>Flavobacteriales</taxon>
        <taxon>Weeksellaceae</taxon>
        <taxon>Profundicola</taxon>
    </lineage>
</organism>
<dbReference type="RefSeq" id="WP_304419613.1">
    <property type="nucleotide sequence ID" value="NZ_JANCMU010000001.1"/>
</dbReference>
<feature type="domain" description="Aromatic amino acid beta-eliminating lyase/threonine aldolase" evidence="4">
    <location>
        <begin position="32"/>
        <end position="290"/>
    </location>
</feature>
<comment type="similarity">
    <text evidence="2">Belongs to the threonine aldolase family.</text>
</comment>
<dbReference type="Proteomes" id="UP001152599">
    <property type="component" value="Unassembled WGS sequence"/>
</dbReference>
<evidence type="ECO:0000259" key="4">
    <source>
        <dbReference type="Pfam" id="PF01212"/>
    </source>
</evidence>
<dbReference type="GO" id="GO:0008483">
    <property type="term" value="F:transaminase activity"/>
    <property type="evidence" value="ECO:0007669"/>
    <property type="project" value="UniProtKB-KW"/>
</dbReference>
<accession>A0A9X4MWH1</accession>
<comment type="caution">
    <text evidence="5">The sequence shown here is derived from an EMBL/GenBank/DDBJ whole genome shotgun (WGS) entry which is preliminary data.</text>
</comment>
<dbReference type="SUPFAM" id="SSF53383">
    <property type="entry name" value="PLP-dependent transferases"/>
    <property type="match status" value="1"/>
</dbReference>
<dbReference type="InterPro" id="IPR015422">
    <property type="entry name" value="PyrdxlP-dep_Trfase_small"/>
</dbReference>
<name>A0A9X4MWH1_9FLAO</name>
<dbReference type="InterPro" id="IPR001597">
    <property type="entry name" value="ArAA_b-elim_lyase/Thr_aldolase"/>
</dbReference>
<sequence length="342" mass="38277">MKYSFKDDYSEGCHPHILKKLIETNFEQTANANYGQDVFTKEAKASIHKKLNHPKAEIHLVSGGTQANLVVISSLLKPYEAVISAESGHIEVHETGAIEATGHKVLAIPTEDGKLSPNLIQPTLDAHKDEHQVLPRMVYISNATELGTIYSQQELHELSSFCKEKGLLLFMDGARLGTALTSSSNNLDLELIAKYMDVFYIGGTKNGALLGEAIVICNPELQANFRFALKQKGALLAKGRLLGIQFLELFTDDLFFELGKYANRQAEVLSKAIEDKGFEFLAPTESNQVFPILPKTLIQKLQEKYEFHIWQAYNETHDVIRLVTSWATPLDKVQEFINDLED</sequence>
<evidence type="ECO:0000313" key="6">
    <source>
        <dbReference type="Proteomes" id="UP001152599"/>
    </source>
</evidence>
<keyword evidence="5" id="KW-0032">Aminotransferase</keyword>
<keyword evidence="6" id="KW-1185">Reference proteome</keyword>
<dbReference type="PANTHER" id="PTHR48097">
    <property type="entry name" value="L-THREONINE ALDOLASE-RELATED"/>
    <property type="match status" value="1"/>
</dbReference>
<keyword evidence="3" id="KW-0663">Pyridoxal phosphate</keyword>
<evidence type="ECO:0000256" key="2">
    <source>
        <dbReference type="ARBA" id="ARBA00006966"/>
    </source>
</evidence>